<dbReference type="PANTHER" id="PTHR30346:SF28">
    <property type="entry name" value="HTH-TYPE TRANSCRIPTIONAL REGULATOR CYNR"/>
    <property type="match status" value="1"/>
</dbReference>
<evidence type="ECO:0000313" key="6">
    <source>
        <dbReference type="EMBL" id="SDS86920.1"/>
    </source>
</evidence>
<comment type="similarity">
    <text evidence="1">Belongs to the LysR transcriptional regulatory family.</text>
</comment>
<dbReference type="SUPFAM" id="SSF53850">
    <property type="entry name" value="Periplasmic binding protein-like II"/>
    <property type="match status" value="1"/>
</dbReference>
<dbReference type="EMBL" id="LT629746">
    <property type="protein sequence ID" value="SDS86920.1"/>
    <property type="molecule type" value="Genomic_DNA"/>
</dbReference>
<keyword evidence="3 6" id="KW-0238">DNA-binding</keyword>
<dbReference type="Pfam" id="PF03466">
    <property type="entry name" value="LysR_substrate"/>
    <property type="match status" value="1"/>
</dbReference>
<evidence type="ECO:0000313" key="7">
    <source>
        <dbReference type="Proteomes" id="UP000182814"/>
    </source>
</evidence>
<dbReference type="Pfam" id="PF00126">
    <property type="entry name" value="HTH_1"/>
    <property type="match status" value="1"/>
</dbReference>
<dbReference type="PANTHER" id="PTHR30346">
    <property type="entry name" value="TRANSCRIPTIONAL DUAL REGULATOR HCAR-RELATED"/>
    <property type="match status" value="1"/>
</dbReference>
<dbReference type="InterPro" id="IPR005119">
    <property type="entry name" value="LysR_subst-bd"/>
</dbReference>
<evidence type="ECO:0000259" key="5">
    <source>
        <dbReference type="PROSITE" id="PS50931"/>
    </source>
</evidence>
<dbReference type="GO" id="GO:0032993">
    <property type="term" value="C:protein-DNA complex"/>
    <property type="evidence" value="ECO:0007669"/>
    <property type="project" value="TreeGrafter"/>
</dbReference>
<dbReference type="CDD" id="cd05466">
    <property type="entry name" value="PBP2_LTTR_substrate"/>
    <property type="match status" value="1"/>
</dbReference>
<accession>A0A1H1VR05</accession>
<dbReference type="InterPro" id="IPR036390">
    <property type="entry name" value="WH_DNA-bd_sf"/>
</dbReference>
<protein>
    <submittedName>
        <fullName evidence="6">DNA-binding transcriptional regulator, LysR family</fullName>
    </submittedName>
</protein>
<keyword evidence="4" id="KW-0804">Transcription</keyword>
<dbReference type="Proteomes" id="UP000182814">
    <property type="component" value="Chromosome I"/>
</dbReference>
<evidence type="ECO:0000256" key="3">
    <source>
        <dbReference type="ARBA" id="ARBA00023125"/>
    </source>
</evidence>
<keyword evidence="7" id="KW-1185">Reference proteome</keyword>
<proteinExistence type="inferred from homology"/>
<dbReference type="PROSITE" id="PS50931">
    <property type="entry name" value="HTH_LYSR"/>
    <property type="match status" value="1"/>
</dbReference>
<dbReference type="SUPFAM" id="SSF46785">
    <property type="entry name" value="Winged helix' DNA-binding domain"/>
    <property type="match status" value="1"/>
</dbReference>
<evidence type="ECO:0000256" key="2">
    <source>
        <dbReference type="ARBA" id="ARBA00023015"/>
    </source>
</evidence>
<evidence type="ECO:0000256" key="4">
    <source>
        <dbReference type="ARBA" id="ARBA00023163"/>
    </source>
</evidence>
<organism evidence="6 7">
    <name type="scientific">Pseudomonas lini</name>
    <dbReference type="NCBI Taxonomy" id="163011"/>
    <lineage>
        <taxon>Bacteria</taxon>
        <taxon>Pseudomonadati</taxon>
        <taxon>Pseudomonadota</taxon>
        <taxon>Gammaproteobacteria</taxon>
        <taxon>Pseudomonadales</taxon>
        <taxon>Pseudomonadaceae</taxon>
        <taxon>Pseudomonas</taxon>
    </lineage>
</organism>
<dbReference type="AlphaFoldDB" id="A0A1H1VR05"/>
<feature type="domain" description="HTH lysR-type" evidence="5">
    <location>
        <begin position="2"/>
        <end position="59"/>
    </location>
</feature>
<dbReference type="PRINTS" id="PR00039">
    <property type="entry name" value="HTHLYSR"/>
</dbReference>
<dbReference type="RefSeq" id="WP_048395704.1">
    <property type="nucleotide sequence ID" value="NZ_JYLB01000004.1"/>
</dbReference>
<dbReference type="GO" id="GO:0003700">
    <property type="term" value="F:DNA-binding transcription factor activity"/>
    <property type="evidence" value="ECO:0007669"/>
    <property type="project" value="InterPro"/>
</dbReference>
<name>A0A1H1VR05_9PSED</name>
<keyword evidence="2" id="KW-0805">Transcription regulation</keyword>
<gene>
    <name evidence="6" type="ORF">SAMN04490191_2514</name>
</gene>
<sequence length="310" mass="33400">MMNLMHWRMVVAVADTGNITRAAERIGMTQSGASQALALIEETLGVQLFSRENRQTLPTAIGLPVIEQARTMLVALENIRSTVDATKDIQRGTIRLASFPLVLTTFLPPLLRQFNRLYPGIQVVALEVSDDEVETLLSDGLVDVGVALNPAPARNAGRLGRDAWVAVLPGGHPLARRSNEQGVSLEELAEQPFVLATGGCSTNARSLAADAGLQLLDVRAEVREWSSAFTLVRENIGVTLVPEMTLPTHRQGLRVVPVMPRIDREFALVVAPDKEPSAAVRALLGMLADRNPCGSGLARDGGVTFNTFVD</sequence>
<evidence type="ECO:0000256" key="1">
    <source>
        <dbReference type="ARBA" id="ARBA00009437"/>
    </source>
</evidence>
<dbReference type="InterPro" id="IPR036388">
    <property type="entry name" value="WH-like_DNA-bd_sf"/>
</dbReference>
<dbReference type="InterPro" id="IPR000847">
    <property type="entry name" value="LysR_HTH_N"/>
</dbReference>
<reference evidence="7" key="1">
    <citation type="submission" date="2016-10" db="EMBL/GenBank/DDBJ databases">
        <authorList>
            <person name="Varghese N."/>
            <person name="Submissions S."/>
        </authorList>
    </citation>
    <scope>NUCLEOTIDE SEQUENCE [LARGE SCALE GENOMIC DNA]</scope>
    <source>
        <strain evidence="7">BS3782</strain>
    </source>
</reference>
<dbReference type="Gene3D" id="3.40.190.290">
    <property type="match status" value="1"/>
</dbReference>
<dbReference type="GO" id="GO:0003677">
    <property type="term" value="F:DNA binding"/>
    <property type="evidence" value="ECO:0007669"/>
    <property type="project" value="UniProtKB-KW"/>
</dbReference>
<dbReference type="Gene3D" id="1.10.10.10">
    <property type="entry name" value="Winged helix-like DNA-binding domain superfamily/Winged helix DNA-binding domain"/>
    <property type="match status" value="1"/>
</dbReference>